<dbReference type="PANTHER" id="PTHR43646:SF2">
    <property type="entry name" value="GLYCOSYLTRANSFERASE 2-LIKE DOMAIN-CONTAINING PROTEIN"/>
    <property type="match status" value="1"/>
</dbReference>
<evidence type="ECO:0000256" key="2">
    <source>
        <dbReference type="ARBA" id="ARBA00022475"/>
    </source>
</evidence>
<sequence length="255" mass="28374">MWFTGPAPSLLPPVSGRAGAALATVSIIIPAYNEAAGIGELLAYLRRATADEPDLEIMVADGGSTDDTRALARRAGAAVVRSPRKGRAAQLNYGASQTTGDILYFLHADTYPPPGFLVDLRRARRQGYGSGCYRLAFDHGHWFLRFSAWCTRLPLLLVRFGDQSLFVQRELFARVGGFREDLLVMEDQEMVRRLQAQAAFQVLPRAVTTSARKYLANGVFRLQAAFALLTGLYWLGVSQPRLVRLYRRLIRQDKL</sequence>
<dbReference type="EMBL" id="BAABDI010000006">
    <property type="protein sequence ID" value="GAA3968874.1"/>
    <property type="molecule type" value="Genomic_DNA"/>
</dbReference>
<comment type="caution">
    <text evidence="8">The sequence shown here is derived from an EMBL/GenBank/DDBJ whole genome shotgun (WGS) entry which is preliminary data.</text>
</comment>
<dbReference type="InterPro" id="IPR026461">
    <property type="entry name" value="Trfase_2_rSAM/seldom_assoc"/>
</dbReference>
<dbReference type="InterPro" id="IPR029044">
    <property type="entry name" value="Nucleotide-diphossugar_trans"/>
</dbReference>
<feature type="domain" description="Glycosyltransferase 2-like" evidence="7">
    <location>
        <begin position="26"/>
        <end position="120"/>
    </location>
</feature>
<dbReference type="RefSeq" id="WP_345122402.1">
    <property type="nucleotide sequence ID" value="NZ_BAABDI010000006.1"/>
</dbReference>
<comment type="subcellular location">
    <subcellularLocation>
        <location evidence="1">Cell membrane</location>
    </subcellularLocation>
</comment>
<organism evidence="8 9">
    <name type="scientific">Hymenobacter antarcticus</name>
    <dbReference type="NCBI Taxonomy" id="486270"/>
    <lineage>
        <taxon>Bacteria</taxon>
        <taxon>Pseudomonadati</taxon>
        <taxon>Bacteroidota</taxon>
        <taxon>Cytophagia</taxon>
        <taxon>Cytophagales</taxon>
        <taxon>Hymenobacteraceae</taxon>
        <taxon>Hymenobacter</taxon>
    </lineage>
</organism>
<keyword evidence="6" id="KW-0812">Transmembrane</keyword>
<keyword evidence="3" id="KW-0328">Glycosyltransferase</keyword>
<keyword evidence="4" id="KW-0808">Transferase</keyword>
<reference evidence="9" key="1">
    <citation type="journal article" date="2019" name="Int. J. Syst. Evol. Microbiol.">
        <title>The Global Catalogue of Microorganisms (GCM) 10K type strain sequencing project: providing services to taxonomists for standard genome sequencing and annotation.</title>
        <authorList>
            <consortium name="The Broad Institute Genomics Platform"/>
            <consortium name="The Broad Institute Genome Sequencing Center for Infectious Disease"/>
            <person name="Wu L."/>
            <person name="Ma J."/>
        </authorList>
    </citation>
    <scope>NUCLEOTIDE SEQUENCE [LARGE SCALE GENOMIC DNA]</scope>
    <source>
        <strain evidence="9">JCM 17217</strain>
    </source>
</reference>
<evidence type="ECO:0000256" key="3">
    <source>
        <dbReference type="ARBA" id="ARBA00022676"/>
    </source>
</evidence>
<dbReference type="Gene3D" id="3.90.550.10">
    <property type="entry name" value="Spore Coat Polysaccharide Biosynthesis Protein SpsA, Chain A"/>
    <property type="match status" value="1"/>
</dbReference>
<feature type="transmembrane region" description="Helical" evidence="6">
    <location>
        <begin position="218"/>
        <end position="237"/>
    </location>
</feature>
<dbReference type="InterPro" id="IPR001173">
    <property type="entry name" value="Glyco_trans_2-like"/>
</dbReference>
<dbReference type="Proteomes" id="UP001501556">
    <property type="component" value="Unassembled WGS sequence"/>
</dbReference>
<protein>
    <submittedName>
        <fullName evidence="8">TIGR04283 family arsenosugar biosynthesis glycosyltransferase</fullName>
    </submittedName>
</protein>
<evidence type="ECO:0000259" key="7">
    <source>
        <dbReference type="Pfam" id="PF00535"/>
    </source>
</evidence>
<evidence type="ECO:0000256" key="5">
    <source>
        <dbReference type="ARBA" id="ARBA00023136"/>
    </source>
</evidence>
<evidence type="ECO:0000256" key="6">
    <source>
        <dbReference type="SAM" id="Phobius"/>
    </source>
</evidence>
<dbReference type="NCBIfam" id="TIGR04283">
    <property type="entry name" value="glyco_like_mftF"/>
    <property type="match status" value="1"/>
</dbReference>
<keyword evidence="9" id="KW-1185">Reference proteome</keyword>
<dbReference type="SUPFAM" id="SSF53448">
    <property type="entry name" value="Nucleotide-diphospho-sugar transferases"/>
    <property type="match status" value="1"/>
</dbReference>
<accession>A0ABP7PPD4</accession>
<evidence type="ECO:0000256" key="1">
    <source>
        <dbReference type="ARBA" id="ARBA00004236"/>
    </source>
</evidence>
<keyword evidence="6" id="KW-1133">Transmembrane helix</keyword>
<gene>
    <name evidence="8" type="ORF">GCM10022407_13650</name>
</gene>
<evidence type="ECO:0000313" key="8">
    <source>
        <dbReference type="EMBL" id="GAA3968874.1"/>
    </source>
</evidence>
<name>A0ABP7PPD4_9BACT</name>
<evidence type="ECO:0000313" key="9">
    <source>
        <dbReference type="Proteomes" id="UP001501556"/>
    </source>
</evidence>
<proteinExistence type="predicted"/>
<dbReference type="Pfam" id="PF00535">
    <property type="entry name" value="Glycos_transf_2"/>
    <property type="match status" value="1"/>
</dbReference>
<evidence type="ECO:0000256" key="4">
    <source>
        <dbReference type="ARBA" id="ARBA00022679"/>
    </source>
</evidence>
<keyword evidence="5 6" id="KW-0472">Membrane</keyword>
<dbReference type="CDD" id="cd02522">
    <property type="entry name" value="GT_2_like_a"/>
    <property type="match status" value="1"/>
</dbReference>
<dbReference type="PANTHER" id="PTHR43646">
    <property type="entry name" value="GLYCOSYLTRANSFERASE"/>
    <property type="match status" value="1"/>
</dbReference>
<keyword evidence="2" id="KW-1003">Cell membrane</keyword>